<dbReference type="InterPro" id="IPR011009">
    <property type="entry name" value="Kinase-like_dom_sf"/>
</dbReference>
<evidence type="ECO:0000313" key="10">
    <source>
        <dbReference type="EMBL" id="KAL0472654.1"/>
    </source>
</evidence>
<proteinExistence type="predicted"/>
<dbReference type="Gene3D" id="3.30.200.20">
    <property type="entry name" value="Phosphorylase Kinase, domain 1"/>
    <property type="match status" value="1"/>
</dbReference>
<dbReference type="CDD" id="cd00198">
    <property type="entry name" value="vWFA"/>
    <property type="match status" value="1"/>
</dbReference>
<dbReference type="Pfam" id="PF02816">
    <property type="entry name" value="Alpha_kinase"/>
    <property type="match status" value="1"/>
</dbReference>
<evidence type="ECO:0000313" key="11">
    <source>
        <dbReference type="Proteomes" id="UP001451303"/>
    </source>
</evidence>
<comment type="caution">
    <text evidence="10">The sequence shown here is derived from an EMBL/GenBank/DDBJ whole genome shotgun (WGS) entry which is preliminary data.</text>
</comment>
<evidence type="ECO:0000256" key="7">
    <source>
        <dbReference type="SAM" id="MobiDB-lite"/>
    </source>
</evidence>
<dbReference type="CDD" id="cd04515">
    <property type="entry name" value="Alpha_kinase"/>
    <property type="match status" value="1"/>
</dbReference>
<dbReference type="InterPro" id="IPR004166">
    <property type="entry name" value="a-kinase_dom"/>
</dbReference>
<accession>A0ABR3DJ83</accession>
<dbReference type="SMART" id="SM00811">
    <property type="entry name" value="Alpha_kinase"/>
    <property type="match status" value="1"/>
</dbReference>
<comment type="subcellular location">
    <subcellularLocation>
        <location evidence="1">Secreted</location>
    </subcellularLocation>
</comment>
<evidence type="ECO:0000259" key="9">
    <source>
        <dbReference type="PROSITE" id="PS51158"/>
    </source>
</evidence>
<name>A0ABR3DJ83_NEUIN</name>
<dbReference type="PANTHER" id="PTHR47763:SF4">
    <property type="entry name" value="ALPHA-PROTEIN KINASE VWKA"/>
    <property type="match status" value="1"/>
</dbReference>
<dbReference type="InterPro" id="IPR002035">
    <property type="entry name" value="VWF_A"/>
</dbReference>
<evidence type="ECO:0000256" key="5">
    <source>
        <dbReference type="ARBA" id="ARBA00022729"/>
    </source>
</evidence>
<evidence type="ECO:0000256" key="3">
    <source>
        <dbReference type="ARBA" id="ARBA00022527"/>
    </source>
</evidence>
<evidence type="ECO:0008006" key="12">
    <source>
        <dbReference type="Google" id="ProtNLM"/>
    </source>
</evidence>
<protein>
    <recommendedName>
        <fullName evidence="12">Alpha-type protein kinase domain-containing protein</fullName>
    </recommendedName>
</protein>
<dbReference type="InterPro" id="IPR052969">
    <property type="entry name" value="Thr-specific_kinase-like"/>
</dbReference>
<keyword evidence="5" id="KW-0732">Signal</keyword>
<gene>
    <name evidence="10" type="ORF">QR685DRAFT_242479</name>
</gene>
<feature type="compositionally biased region" description="Acidic residues" evidence="7">
    <location>
        <begin position="372"/>
        <end position="386"/>
    </location>
</feature>
<dbReference type="Gene3D" id="3.20.200.10">
    <property type="entry name" value="MHCK/EF2 kinase"/>
    <property type="match status" value="1"/>
</dbReference>
<dbReference type="EMBL" id="JAVLET010000003">
    <property type="protein sequence ID" value="KAL0472654.1"/>
    <property type="molecule type" value="Genomic_DNA"/>
</dbReference>
<keyword evidence="2" id="KW-0964">Secreted</keyword>
<keyword evidence="6" id="KW-0418">Kinase</keyword>
<evidence type="ECO:0000256" key="2">
    <source>
        <dbReference type="ARBA" id="ARBA00022525"/>
    </source>
</evidence>
<dbReference type="SUPFAM" id="SSF56112">
    <property type="entry name" value="Protein kinase-like (PK-like)"/>
    <property type="match status" value="1"/>
</dbReference>
<dbReference type="PANTHER" id="PTHR47763">
    <property type="entry name" value="ALPHA-PROTEIN KINASE VWKA"/>
    <property type="match status" value="1"/>
</dbReference>
<dbReference type="InterPro" id="IPR036465">
    <property type="entry name" value="vWFA_dom_sf"/>
</dbReference>
<evidence type="ECO:0000256" key="4">
    <source>
        <dbReference type="ARBA" id="ARBA00022679"/>
    </source>
</evidence>
<organism evidence="10 11">
    <name type="scientific">Neurospora intermedia</name>
    <dbReference type="NCBI Taxonomy" id="5142"/>
    <lineage>
        <taxon>Eukaryota</taxon>
        <taxon>Fungi</taxon>
        <taxon>Dikarya</taxon>
        <taxon>Ascomycota</taxon>
        <taxon>Pezizomycotina</taxon>
        <taxon>Sordariomycetes</taxon>
        <taxon>Sordariomycetidae</taxon>
        <taxon>Sordariales</taxon>
        <taxon>Sordariaceae</taxon>
        <taxon>Neurospora</taxon>
    </lineage>
</organism>
<dbReference type="SUPFAM" id="SSF53300">
    <property type="entry name" value="vWA-like"/>
    <property type="match status" value="1"/>
</dbReference>
<dbReference type="PROSITE" id="PS50234">
    <property type="entry name" value="VWFA"/>
    <property type="match status" value="1"/>
</dbReference>
<reference evidence="10 11" key="1">
    <citation type="submission" date="2023-09" db="EMBL/GenBank/DDBJ databases">
        <title>Multi-omics analysis of a traditional fermented food reveals byproduct-associated fungal strains for waste-to-food upcycling.</title>
        <authorList>
            <consortium name="Lawrence Berkeley National Laboratory"/>
            <person name="Rekdal V.M."/>
            <person name="Villalobos-Escobedo J.M."/>
            <person name="Rodriguez-Valeron N."/>
            <person name="Garcia M.O."/>
            <person name="Vasquez D.P."/>
            <person name="Damayanti I."/>
            <person name="Sorensen P.M."/>
            <person name="Baidoo E.E."/>
            <person name="De Carvalho A.C."/>
            <person name="Riley R."/>
            <person name="Lipzen A."/>
            <person name="He G."/>
            <person name="Yan M."/>
            <person name="Haridas S."/>
            <person name="Daum C."/>
            <person name="Yoshinaga Y."/>
            <person name="Ng V."/>
            <person name="Grigoriev I.V."/>
            <person name="Munk R."/>
            <person name="Nuraida L."/>
            <person name="Wijaya C.H."/>
            <person name="Morales P.-C."/>
            <person name="Keasling J.D."/>
        </authorList>
    </citation>
    <scope>NUCLEOTIDE SEQUENCE [LARGE SCALE GENOMIC DNA]</scope>
    <source>
        <strain evidence="10 11">FGSC 2613</strain>
    </source>
</reference>
<dbReference type="Gene3D" id="3.40.50.410">
    <property type="entry name" value="von Willebrand factor, type A domain"/>
    <property type="match status" value="1"/>
</dbReference>
<evidence type="ECO:0000259" key="8">
    <source>
        <dbReference type="PROSITE" id="PS50234"/>
    </source>
</evidence>
<feature type="domain" description="VWFA" evidence="8">
    <location>
        <begin position="112"/>
        <end position="306"/>
    </location>
</feature>
<dbReference type="SMART" id="SM00327">
    <property type="entry name" value="VWA"/>
    <property type="match status" value="1"/>
</dbReference>
<sequence length="818" mass="89893">MATKSSRPPPTTIYRTRTTRAEIKSAADLMLQNAIAQATAPSPAPALVPGTTFSTASTAISSPDDLPDPFKSFSQSDASTLLQELTIDERKASAATPRRSTAGMFKAVVSTDLLFLIDTTRSMGSYMEAAKQQVRKIVDEIGKTFFNDAEIRMAVVSYKDHQFNPNVQFLDFTTSVDQVHAFLAGLSIAPRYGDRPEDVLGGIQQAVNASWKNSTRCMIHIGDAPSHGRNLHDMSDTADRFPTPGTEPHGLTYGPLLKQMISKRINYVFLRINNTTDRMVFTFSIEYAAALADTTLLKTNKYYSTLTTNVKRNPSGALMFREVEIGISYSTLQRLVVNAVTASATRTATRTASRIRKPGNDSSSGSKLPGIGEEEEDDEDDQEDASDPSALPTETVSPQWEESDWFEETLRMQGFSLSVNHGANTLNEMMERDNNDGLSVLSLTVHKRRLPFAQGNLRMASYARTESSTNPYVAKSFIKKAPQLAYLVEEMRCQALCKAFALEFNALLVDSPRHSIDFIVTACFKGKSELKSGDESISIEPYIGTDYVKYNTNASWVNDSQDPSNEAAQAFSHFTFERSRGAFLTCDLQGINGLLTDPAVHTRDEDRFPLSETNLNAEGFKFFFATHECNDICRKLGLKSSRSMIMAGNLDFRSDWPSLSDTLCCSNKLCGKILRRADTRVSDKYPGYQWCGMCFPQLESTTEMEVCRADAPYHQFELSRFFHESQGQKVPQMCPEHDDEQNRFSMFMAIPATPAMLGGWAGAGAGAGGGGGTGGDFSMFSSMAAPSKPAASISTQADASLVALWDKLASATVNLEDD</sequence>
<evidence type="ECO:0000256" key="1">
    <source>
        <dbReference type="ARBA" id="ARBA00004613"/>
    </source>
</evidence>
<dbReference type="PROSITE" id="PS51158">
    <property type="entry name" value="ALPHA_KINASE"/>
    <property type="match status" value="1"/>
</dbReference>
<dbReference type="InterPro" id="IPR056861">
    <property type="entry name" value="HMCN1-like_VWA"/>
</dbReference>
<keyword evidence="11" id="KW-1185">Reference proteome</keyword>
<evidence type="ECO:0000256" key="6">
    <source>
        <dbReference type="ARBA" id="ARBA00022777"/>
    </source>
</evidence>
<feature type="domain" description="Alpha-type protein kinase" evidence="9">
    <location>
        <begin position="425"/>
        <end position="641"/>
    </location>
</feature>
<dbReference type="Proteomes" id="UP001451303">
    <property type="component" value="Unassembled WGS sequence"/>
</dbReference>
<dbReference type="Pfam" id="PF25106">
    <property type="entry name" value="VWA_4"/>
    <property type="match status" value="1"/>
</dbReference>
<feature type="region of interest" description="Disordered" evidence="7">
    <location>
        <begin position="347"/>
        <end position="399"/>
    </location>
</feature>
<keyword evidence="4" id="KW-0808">Transferase</keyword>
<keyword evidence="3" id="KW-0723">Serine/threonine-protein kinase</keyword>